<evidence type="ECO:0000313" key="2">
    <source>
        <dbReference type="EMBL" id="SHG40412.1"/>
    </source>
</evidence>
<dbReference type="InterPro" id="IPR021937">
    <property type="entry name" value="DUF3551"/>
</dbReference>
<dbReference type="AlphaFoldDB" id="A0A1M5JIP0"/>
<keyword evidence="1" id="KW-0732">Signal</keyword>
<gene>
    <name evidence="2" type="ORF">SAMN05443248_1431</name>
</gene>
<dbReference type="Proteomes" id="UP000189796">
    <property type="component" value="Chromosome I"/>
</dbReference>
<dbReference type="EMBL" id="LT670817">
    <property type="protein sequence ID" value="SHG40412.1"/>
    <property type="molecule type" value="Genomic_DNA"/>
</dbReference>
<feature type="chain" id="PRO_5012296466" description="DUF3551 domain-containing protein" evidence="1">
    <location>
        <begin position="24"/>
        <end position="87"/>
    </location>
</feature>
<feature type="signal peptide" evidence="1">
    <location>
        <begin position="1"/>
        <end position="23"/>
    </location>
</feature>
<evidence type="ECO:0008006" key="4">
    <source>
        <dbReference type="Google" id="ProtNLM"/>
    </source>
</evidence>
<evidence type="ECO:0000256" key="1">
    <source>
        <dbReference type="SAM" id="SignalP"/>
    </source>
</evidence>
<organism evidence="2 3">
    <name type="scientific">Bradyrhizobium erythrophlei</name>
    <dbReference type="NCBI Taxonomy" id="1437360"/>
    <lineage>
        <taxon>Bacteria</taxon>
        <taxon>Pseudomonadati</taxon>
        <taxon>Pseudomonadota</taxon>
        <taxon>Alphaproteobacteria</taxon>
        <taxon>Hyphomicrobiales</taxon>
        <taxon>Nitrobacteraceae</taxon>
        <taxon>Bradyrhizobium</taxon>
    </lineage>
</organism>
<sequence length="87" mass="9874">MRKIIGTAAFVAMMLFTALPASAQRDGPYDHPYCLQYGELGLPGLCYFTNYRQCQASASGTGTYCGTNPRFAYGWQQPYARRPYREW</sequence>
<name>A0A1M5JIP0_9BRAD</name>
<reference evidence="2 3" key="1">
    <citation type="submission" date="2016-11" db="EMBL/GenBank/DDBJ databases">
        <authorList>
            <person name="Jaros S."/>
            <person name="Januszkiewicz K."/>
            <person name="Wedrychowicz H."/>
        </authorList>
    </citation>
    <scope>NUCLEOTIDE SEQUENCE [LARGE SCALE GENOMIC DNA]</scope>
    <source>
        <strain evidence="2 3">GAS138</strain>
    </source>
</reference>
<evidence type="ECO:0000313" key="3">
    <source>
        <dbReference type="Proteomes" id="UP000189796"/>
    </source>
</evidence>
<proteinExistence type="predicted"/>
<accession>A0A1M5JIP0</accession>
<protein>
    <recommendedName>
        <fullName evidence="4">DUF3551 domain-containing protein</fullName>
    </recommendedName>
</protein>
<dbReference type="Pfam" id="PF12071">
    <property type="entry name" value="DUF3551"/>
    <property type="match status" value="1"/>
</dbReference>